<dbReference type="Pfam" id="PF13715">
    <property type="entry name" value="CarbopepD_reg_2"/>
    <property type="match status" value="1"/>
</dbReference>
<dbReference type="InterPro" id="IPR036942">
    <property type="entry name" value="Beta-barrel_TonB_sf"/>
</dbReference>
<dbReference type="Gene3D" id="2.60.40.1120">
    <property type="entry name" value="Carboxypeptidase-like, regulatory domain"/>
    <property type="match status" value="1"/>
</dbReference>
<evidence type="ECO:0000313" key="16">
    <source>
        <dbReference type="Proteomes" id="UP000244905"/>
    </source>
</evidence>
<evidence type="ECO:0000313" key="15">
    <source>
        <dbReference type="EMBL" id="PWB03933.1"/>
    </source>
</evidence>
<evidence type="ECO:0000259" key="14">
    <source>
        <dbReference type="Pfam" id="PF07715"/>
    </source>
</evidence>
<keyword evidence="7 10" id="KW-0472">Membrane</keyword>
<evidence type="ECO:0000256" key="8">
    <source>
        <dbReference type="ARBA" id="ARBA00023170"/>
    </source>
</evidence>
<evidence type="ECO:0000256" key="10">
    <source>
        <dbReference type="PROSITE-ProRule" id="PRU01360"/>
    </source>
</evidence>
<comment type="similarity">
    <text evidence="10 11">Belongs to the TonB-dependent receptor family.</text>
</comment>
<dbReference type="InterPro" id="IPR039426">
    <property type="entry name" value="TonB-dep_rcpt-like"/>
</dbReference>
<dbReference type="PANTHER" id="PTHR30069">
    <property type="entry name" value="TONB-DEPENDENT OUTER MEMBRANE RECEPTOR"/>
    <property type="match status" value="1"/>
</dbReference>
<evidence type="ECO:0000256" key="3">
    <source>
        <dbReference type="ARBA" id="ARBA00022452"/>
    </source>
</evidence>
<dbReference type="RefSeq" id="WP_107031277.1">
    <property type="nucleotide sequence ID" value="NZ_CAPEJN010000041.1"/>
</dbReference>
<keyword evidence="8 15" id="KW-0675">Receptor</keyword>
<sequence length="1010" mass="111999">MKKLFLLLTALVVAVGTLAAQNRTVSGTVISAADGEPLIGATVMGVGTKIGTATDIDGKFTLSLPESVTKIQVSYISMKTVEVAITPGQMMISMENANTLDEVVVTGYGVQRKAAFTGAASVLDGEVIDKKSDVNFVKALEGSVTGFQYNNSTSSPGTFGSVYVRGRGSLSSSSQPLYVIDGVPVNSDADGISSGSNNFFDPMAAYNPNDIESVTVLKDAAATAIYGSRAANGVIVITTKKGGEGKFNLNIDIKQGLTKMGNHNMDYANAAETIDWFTKGYMALRGGTYDEWYDKLVGVLGWDGKTDTDWIDAVTRTGYFQEYNISFNGTSGNTNYYASIGYVDSEGIVINSGNTRYSGRVNIDTKYKYFSAGVNASLSWSKNNNFSQSTTGAMSNPLTGAVSSWLPTDPIYNEDGSYYGVSGYNPVAVNDEKLGNLYEVTNQTINANPWLRIDLPFGIWAKTNLGVNLVDQTDYDYWSAVYNPQGMKYNGLGQQYKQRISTITWTNTFGWTKTFDKHDINLLLGQECQRYDYHEDFYSRTDFPFADSGMRDLTTAATDNGSAYYRSESRLASYFMDAHYSYDDRYYLSASFRRDGSSVFGADNRWGNFWSVGGKWRLSQESFAKDLSWLSNAALRISYGTVGNQSLPNLYAARGYYSAGANYNQVPGMIPAQISNPDLTWETSRKFDVGFDLSLFNRVNFTFDYYNDETSDALYKVPLSMTTGMNSYYKNIGKMRNRGVEFGVNGVAYTSRDLTVSLFANLTWNDNKILKLADGSVEYTWQILEEGRPFTQFYTQEYAGVDRETGKALYYRYAKGTKDENGNDLSNVLTDDYNAAEKRYVGSAAPKVFGAFGLNARGYGFDLSMQFNYRLGSKVIDTGHDFTGWNMSTYRTPLKEMIKNSWTPENPDAKYPQYIISDPNQISTDNYSSRWIMSGNYLRLSNITFGYTIPASITRKALISKCRIYTSFDNVHTWTASDFIGYNPETYANGEIAWQYPAAFTFTGGIQLTF</sequence>
<keyword evidence="9 10" id="KW-0998">Cell outer membrane</keyword>
<dbReference type="EMBL" id="PUEC01000003">
    <property type="protein sequence ID" value="PWB03933.1"/>
    <property type="molecule type" value="Genomic_DNA"/>
</dbReference>
<name>A0A2V1IT36_9BACT</name>
<evidence type="ECO:0000256" key="11">
    <source>
        <dbReference type="RuleBase" id="RU003357"/>
    </source>
</evidence>
<reference evidence="16" key="1">
    <citation type="submission" date="2018-02" db="EMBL/GenBank/DDBJ databases">
        <authorList>
            <person name="Clavel T."/>
            <person name="Strowig T."/>
        </authorList>
    </citation>
    <scope>NUCLEOTIDE SEQUENCE [LARGE SCALE GENOMIC DNA]</scope>
    <source>
        <strain evidence="16">DSM 103720</strain>
    </source>
</reference>
<dbReference type="GO" id="GO:0015344">
    <property type="term" value="F:siderophore uptake transmembrane transporter activity"/>
    <property type="evidence" value="ECO:0007669"/>
    <property type="project" value="TreeGrafter"/>
</dbReference>
<dbReference type="InterPro" id="IPR012910">
    <property type="entry name" value="Plug_dom"/>
</dbReference>
<evidence type="ECO:0000256" key="12">
    <source>
        <dbReference type="SAM" id="SignalP"/>
    </source>
</evidence>
<comment type="caution">
    <text evidence="15">The sequence shown here is derived from an EMBL/GenBank/DDBJ whole genome shotgun (WGS) entry which is preliminary data.</text>
</comment>
<evidence type="ECO:0000256" key="9">
    <source>
        <dbReference type="ARBA" id="ARBA00023237"/>
    </source>
</evidence>
<evidence type="ECO:0000256" key="1">
    <source>
        <dbReference type="ARBA" id="ARBA00004571"/>
    </source>
</evidence>
<feature type="chain" id="PRO_5016031715" evidence="12">
    <location>
        <begin position="20"/>
        <end position="1010"/>
    </location>
</feature>
<proteinExistence type="inferred from homology"/>
<evidence type="ECO:0000256" key="2">
    <source>
        <dbReference type="ARBA" id="ARBA00022448"/>
    </source>
</evidence>
<dbReference type="Proteomes" id="UP000244905">
    <property type="component" value="Unassembled WGS sequence"/>
</dbReference>
<organism evidence="15 16">
    <name type="scientific">Duncaniella muris</name>
    <dbReference type="NCBI Taxonomy" id="2094150"/>
    <lineage>
        <taxon>Bacteria</taxon>
        <taxon>Pseudomonadati</taxon>
        <taxon>Bacteroidota</taxon>
        <taxon>Bacteroidia</taxon>
        <taxon>Bacteroidales</taxon>
        <taxon>Muribaculaceae</taxon>
        <taxon>Duncaniella</taxon>
    </lineage>
</organism>
<dbReference type="SUPFAM" id="SSF49464">
    <property type="entry name" value="Carboxypeptidase regulatory domain-like"/>
    <property type="match status" value="1"/>
</dbReference>
<comment type="subcellular location">
    <subcellularLocation>
        <location evidence="1 10">Cell outer membrane</location>
        <topology evidence="1 10">Multi-pass membrane protein</topology>
    </subcellularLocation>
</comment>
<feature type="domain" description="TonB-dependent receptor plug" evidence="14">
    <location>
        <begin position="115"/>
        <end position="234"/>
    </location>
</feature>
<accession>A0A2V1IT36</accession>
<keyword evidence="6 11" id="KW-0798">TonB box</keyword>
<dbReference type="AlphaFoldDB" id="A0A2V1IT36"/>
<dbReference type="PANTHER" id="PTHR30069:SF29">
    <property type="entry name" value="HEMOGLOBIN AND HEMOGLOBIN-HAPTOGLOBIN-BINDING PROTEIN 1-RELATED"/>
    <property type="match status" value="1"/>
</dbReference>
<dbReference type="PROSITE" id="PS52016">
    <property type="entry name" value="TONB_DEPENDENT_REC_3"/>
    <property type="match status" value="1"/>
</dbReference>
<dbReference type="GO" id="GO:0044718">
    <property type="term" value="P:siderophore transmembrane transport"/>
    <property type="evidence" value="ECO:0007669"/>
    <property type="project" value="TreeGrafter"/>
</dbReference>
<protein>
    <submittedName>
        <fullName evidence="15">TonB-dependent receptor</fullName>
    </submittedName>
</protein>
<dbReference type="NCBIfam" id="TIGR04057">
    <property type="entry name" value="SusC_RagA_signa"/>
    <property type="match status" value="1"/>
</dbReference>
<dbReference type="InterPro" id="IPR037066">
    <property type="entry name" value="Plug_dom_sf"/>
</dbReference>
<keyword evidence="3 10" id="KW-1134">Transmembrane beta strand</keyword>
<keyword evidence="16" id="KW-1185">Reference proteome</keyword>
<keyword evidence="5 12" id="KW-0732">Signal</keyword>
<evidence type="ECO:0000256" key="6">
    <source>
        <dbReference type="ARBA" id="ARBA00023077"/>
    </source>
</evidence>
<dbReference type="Gene3D" id="2.170.130.10">
    <property type="entry name" value="TonB-dependent receptor, plug domain"/>
    <property type="match status" value="1"/>
</dbReference>
<keyword evidence="4 10" id="KW-0812">Transmembrane</keyword>
<feature type="domain" description="TonB-dependent receptor-like beta-barrel" evidence="13">
    <location>
        <begin position="423"/>
        <end position="871"/>
    </location>
</feature>
<evidence type="ECO:0000256" key="5">
    <source>
        <dbReference type="ARBA" id="ARBA00022729"/>
    </source>
</evidence>
<evidence type="ECO:0000256" key="7">
    <source>
        <dbReference type="ARBA" id="ARBA00023136"/>
    </source>
</evidence>
<dbReference type="SUPFAM" id="SSF56935">
    <property type="entry name" value="Porins"/>
    <property type="match status" value="1"/>
</dbReference>
<dbReference type="Gene3D" id="2.40.170.20">
    <property type="entry name" value="TonB-dependent receptor, beta-barrel domain"/>
    <property type="match status" value="1"/>
</dbReference>
<dbReference type="Pfam" id="PF07715">
    <property type="entry name" value="Plug"/>
    <property type="match status" value="1"/>
</dbReference>
<dbReference type="InterPro" id="IPR023996">
    <property type="entry name" value="TonB-dep_OMP_SusC/RagA"/>
</dbReference>
<feature type="signal peptide" evidence="12">
    <location>
        <begin position="1"/>
        <end position="19"/>
    </location>
</feature>
<dbReference type="GeneID" id="82525114"/>
<dbReference type="Pfam" id="PF00593">
    <property type="entry name" value="TonB_dep_Rec_b-barrel"/>
    <property type="match status" value="1"/>
</dbReference>
<gene>
    <name evidence="15" type="ORF">C5O23_01960</name>
</gene>
<evidence type="ECO:0000259" key="13">
    <source>
        <dbReference type="Pfam" id="PF00593"/>
    </source>
</evidence>
<keyword evidence="2 10" id="KW-0813">Transport</keyword>
<dbReference type="GO" id="GO:0009279">
    <property type="term" value="C:cell outer membrane"/>
    <property type="evidence" value="ECO:0007669"/>
    <property type="project" value="UniProtKB-SubCell"/>
</dbReference>
<dbReference type="InterPro" id="IPR023997">
    <property type="entry name" value="TonB-dep_OMP_SusC/RagA_CS"/>
</dbReference>
<dbReference type="NCBIfam" id="TIGR04056">
    <property type="entry name" value="OMP_RagA_SusC"/>
    <property type="match status" value="1"/>
</dbReference>
<dbReference type="InterPro" id="IPR008969">
    <property type="entry name" value="CarboxyPept-like_regulatory"/>
</dbReference>
<dbReference type="InterPro" id="IPR000531">
    <property type="entry name" value="Beta-barrel_TonB"/>
</dbReference>
<evidence type="ECO:0000256" key="4">
    <source>
        <dbReference type="ARBA" id="ARBA00022692"/>
    </source>
</evidence>